<evidence type="ECO:0000313" key="1">
    <source>
        <dbReference type="Ensembl" id="ENSSRHP00000002318.1"/>
    </source>
</evidence>
<dbReference type="Ensembl" id="ENSSRHT00000002415.1">
    <property type="protein sequence ID" value="ENSSRHP00000002318.1"/>
    <property type="gene ID" value="ENSSRHG00000001638.1"/>
</dbReference>
<proteinExistence type="predicted"/>
<name>A0A673FIR7_9TELE</name>
<reference evidence="1" key="1">
    <citation type="submission" date="2025-08" db="UniProtKB">
        <authorList>
            <consortium name="Ensembl"/>
        </authorList>
    </citation>
    <scope>IDENTIFICATION</scope>
</reference>
<reference evidence="1" key="2">
    <citation type="submission" date="2025-09" db="UniProtKB">
        <authorList>
            <consortium name="Ensembl"/>
        </authorList>
    </citation>
    <scope>IDENTIFICATION</scope>
</reference>
<dbReference type="Proteomes" id="UP000472270">
    <property type="component" value="Unassembled WGS sequence"/>
</dbReference>
<accession>A0A673FIR7</accession>
<protein>
    <submittedName>
        <fullName evidence="1">Uncharacterized protein</fullName>
    </submittedName>
</protein>
<keyword evidence="2" id="KW-1185">Reference proteome</keyword>
<sequence>MAERWRREKLNRLKFNTVCGCVSDSGDVCVPAQRGGDPFPDELWRMSEEDAHQPQWCR</sequence>
<evidence type="ECO:0000313" key="2">
    <source>
        <dbReference type="Proteomes" id="UP000472270"/>
    </source>
</evidence>
<dbReference type="AlphaFoldDB" id="A0A673FIR7"/>
<organism evidence="1 2">
    <name type="scientific">Sinocyclocheilus rhinocerous</name>
    <dbReference type="NCBI Taxonomy" id="307959"/>
    <lineage>
        <taxon>Eukaryota</taxon>
        <taxon>Metazoa</taxon>
        <taxon>Chordata</taxon>
        <taxon>Craniata</taxon>
        <taxon>Vertebrata</taxon>
        <taxon>Euteleostomi</taxon>
        <taxon>Actinopterygii</taxon>
        <taxon>Neopterygii</taxon>
        <taxon>Teleostei</taxon>
        <taxon>Ostariophysi</taxon>
        <taxon>Cypriniformes</taxon>
        <taxon>Cyprinidae</taxon>
        <taxon>Cyprininae</taxon>
        <taxon>Sinocyclocheilus</taxon>
    </lineage>
</organism>